<dbReference type="EMBL" id="BPVZ01000023">
    <property type="protein sequence ID" value="GKV05560.1"/>
    <property type="molecule type" value="Genomic_DNA"/>
</dbReference>
<evidence type="ECO:0000256" key="1">
    <source>
        <dbReference type="SAM" id="MobiDB-lite"/>
    </source>
</evidence>
<name>A0AAV5IYD4_9ROSI</name>
<accession>A0AAV5IYD4</accession>
<sequence>MDRYSCTSNQQSPLYSPNAENSIPPSPSHSVLHLGLVGGSTEMGLGILVLCSEDRPQAEPS</sequence>
<reference evidence="2 3" key="1">
    <citation type="journal article" date="2021" name="Commun. Biol.">
        <title>The genome of Shorea leprosula (Dipterocarpaceae) highlights the ecological relevance of drought in aseasonal tropical rainforests.</title>
        <authorList>
            <person name="Ng K.K.S."/>
            <person name="Kobayashi M.J."/>
            <person name="Fawcett J.A."/>
            <person name="Hatakeyama M."/>
            <person name="Paape T."/>
            <person name="Ng C.H."/>
            <person name="Ang C.C."/>
            <person name="Tnah L.H."/>
            <person name="Lee C.T."/>
            <person name="Nishiyama T."/>
            <person name="Sese J."/>
            <person name="O'Brien M.J."/>
            <person name="Copetti D."/>
            <person name="Mohd Noor M.I."/>
            <person name="Ong R.C."/>
            <person name="Putra M."/>
            <person name="Sireger I.Z."/>
            <person name="Indrioko S."/>
            <person name="Kosugi Y."/>
            <person name="Izuno A."/>
            <person name="Isagi Y."/>
            <person name="Lee S.L."/>
            <person name="Shimizu K.K."/>
        </authorList>
    </citation>
    <scope>NUCLEOTIDE SEQUENCE [LARGE SCALE GENOMIC DNA]</scope>
    <source>
        <strain evidence="2">214</strain>
    </source>
</reference>
<dbReference type="Proteomes" id="UP001054252">
    <property type="component" value="Unassembled WGS sequence"/>
</dbReference>
<protein>
    <submittedName>
        <fullName evidence="2">Uncharacterized protein</fullName>
    </submittedName>
</protein>
<gene>
    <name evidence="2" type="ORF">SLEP1_g17557</name>
</gene>
<feature type="compositionally biased region" description="Polar residues" evidence="1">
    <location>
        <begin position="1"/>
        <end position="23"/>
    </location>
</feature>
<comment type="caution">
    <text evidence="2">The sequence shown here is derived from an EMBL/GenBank/DDBJ whole genome shotgun (WGS) entry which is preliminary data.</text>
</comment>
<evidence type="ECO:0000313" key="3">
    <source>
        <dbReference type="Proteomes" id="UP001054252"/>
    </source>
</evidence>
<proteinExistence type="predicted"/>
<dbReference type="AlphaFoldDB" id="A0AAV5IYD4"/>
<feature type="region of interest" description="Disordered" evidence="1">
    <location>
        <begin position="1"/>
        <end position="29"/>
    </location>
</feature>
<organism evidence="2 3">
    <name type="scientific">Rubroshorea leprosula</name>
    <dbReference type="NCBI Taxonomy" id="152421"/>
    <lineage>
        <taxon>Eukaryota</taxon>
        <taxon>Viridiplantae</taxon>
        <taxon>Streptophyta</taxon>
        <taxon>Embryophyta</taxon>
        <taxon>Tracheophyta</taxon>
        <taxon>Spermatophyta</taxon>
        <taxon>Magnoliopsida</taxon>
        <taxon>eudicotyledons</taxon>
        <taxon>Gunneridae</taxon>
        <taxon>Pentapetalae</taxon>
        <taxon>rosids</taxon>
        <taxon>malvids</taxon>
        <taxon>Malvales</taxon>
        <taxon>Dipterocarpaceae</taxon>
        <taxon>Rubroshorea</taxon>
    </lineage>
</organism>
<evidence type="ECO:0000313" key="2">
    <source>
        <dbReference type="EMBL" id="GKV05560.1"/>
    </source>
</evidence>
<keyword evidence="3" id="KW-1185">Reference proteome</keyword>